<evidence type="ECO:0000313" key="5">
    <source>
        <dbReference type="Proteomes" id="UP000700908"/>
    </source>
</evidence>
<dbReference type="InterPro" id="IPR029056">
    <property type="entry name" value="Ribokinase-like"/>
</dbReference>
<dbReference type="RefSeq" id="WP_222198767.1">
    <property type="nucleotide sequence ID" value="NZ_JAIMFO010000004.1"/>
</dbReference>
<feature type="domain" description="Carbohydrate kinase PfkB" evidence="3">
    <location>
        <begin position="1"/>
        <end position="304"/>
    </location>
</feature>
<dbReference type="Proteomes" id="UP000700908">
    <property type="component" value="Unassembled WGS sequence"/>
</dbReference>
<dbReference type="PROSITE" id="PS00583">
    <property type="entry name" value="PFKB_KINASES_1"/>
    <property type="match status" value="1"/>
</dbReference>
<keyword evidence="5" id="KW-1185">Reference proteome</keyword>
<keyword evidence="1" id="KW-0808">Transferase</keyword>
<sequence length="328" mass="35462">MREVIVIGDSNVDLVVHYPQVNSVESARQVKWEYPEVACGGTAFNTAAALGRLGVPCHLITTVGDDPNGKAVVEGLQAAGVDTDGVIVNPELTTVTVFAFIDDQGERYLWGWPRQHQSFLEIDEKKIDFDRVRTAGWVHTSGMSLVHDSSARKTIEMVLREAHEAGVPTSLDLNLRVDNGVLDQEFAHVIEGMLDNVSCLFGSGPDEYAYLGSEDWMGNARRLATKSRIIVARSGAAGSIVFSDNDQCVVPAFDVPVKDTVGAGDVFNAGFIGALLNGQSLFEALRWGNAVSGYSVAHTGASTTPSKQALLQFIDSAEYRQEVIQEEC</sequence>
<dbReference type="Pfam" id="PF00294">
    <property type="entry name" value="PfkB"/>
    <property type="match status" value="1"/>
</dbReference>
<evidence type="ECO:0000256" key="1">
    <source>
        <dbReference type="ARBA" id="ARBA00022679"/>
    </source>
</evidence>
<comment type="caution">
    <text evidence="4">The sequence shown here is derived from an EMBL/GenBank/DDBJ whole genome shotgun (WGS) entry which is preliminary data.</text>
</comment>
<dbReference type="PROSITE" id="PS00584">
    <property type="entry name" value="PFKB_KINASES_2"/>
    <property type="match status" value="1"/>
</dbReference>
<evidence type="ECO:0000256" key="2">
    <source>
        <dbReference type="ARBA" id="ARBA00022777"/>
    </source>
</evidence>
<gene>
    <name evidence="4" type="ORF">K6V98_01570</name>
</gene>
<dbReference type="PANTHER" id="PTHR10584">
    <property type="entry name" value="SUGAR KINASE"/>
    <property type="match status" value="1"/>
</dbReference>
<accession>A0ABS7MI52</accession>
<name>A0ABS7MI52_9ACTN</name>
<dbReference type="CDD" id="cd01166">
    <property type="entry name" value="KdgK"/>
    <property type="match status" value="1"/>
</dbReference>
<dbReference type="SUPFAM" id="SSF53613">
    <property type="entry name" value="Ribokinase-like"/>
    <property type="match status" value="1"/>
</dbReference>
<dbReference type="GO" id="GO:0016301">
    <property type="term" value="F:kinase activity"/>
    <property type="evidence" value="ECO:0007669"/>
    <property type="project" value="UniProtKB-KW"/>
</dbReference>
<dbReference type="InterPro" id="IPR011611">
    <property type="entry name" value="PfkB_dom"/>
</dbReference>
<dbReference type="Gene3D" id="3.40.1190.20">
    <property type="match status" value="1"/>
</dbReference>
<protein>
    <submittedName>
        <fullName evidence="4">Sugar kinase</fullName>
    </submittedName>
</protein>
<dbReference type="EMBL" id="JAIMFO010000004">
    <property type="protein sequence ID" value="MBY4797052.1"/>
    <property type="molecule type" value="Genomic_DNA"/>
</dbReference>
<organism evidence="4 5">
    <name type="scientific">Collinsella ureilytica</name>
    <dbReference type="NCBI Taxonomy" id="2869515"/>
    <lineage>
        <taxon>Bacteria</taxon>
        <taxon>Bacillati</taxon>
        <taxon>Actinomycetota</taxon>
        <taxon>Coriobacteriia</taxon>
        <taxon>Coriobacteriales</taxon>
        <taxon>Coriobacteriaceae</taxon>
        <taxon>Collinsella</taxon>
    </lineage>
</organism>
<dbReference type="InterPro" id="IPR002173">
    <property type="entry name" value="Carboh/pur_kinase_PfkB_CS"/>
</dbReference>
<evidence type="ECO:0000313" key="4">
    <source>
        <dbReference type="EMBL" id="MBY4797052.1"/>
    </source>
</evidence>
<evidence type="ECO:0000259" key="3">
    <source>
        <dbReference type="Pfam" id="PF00294"/>
    </source>
</evidence>
<reference evidence="4 5" key="1">
    <citation type="submission" date="2021-08" db="EMBL/GenBank/DDBJ databases">
        <title>Collinsella faecalis sp. nov. isolated from swine faeces.</title>
        <authorList>
            <person name="Oh B.S."/>
            <person name="Lee J.H."/>
        </authorList>
    </citation>
    <scope>NUCLEOTIDE SEQUENCE [LARGE SCALE GENOMIC DNA]</scope>
    <source>
        <strain evidence="4 5">AGMB00827</strain>
    </source>
</reference>
<dbReference type="PANTHER" id="PTHR10584:SF166">
    <property type="entry name" value="RIBOKINASE"/>
    <property type="match status" value="1"/>
</dbReference>
<proteinExistence type="predicted"/>
<keyword evidence="2 4" id="KW-0418">Kinase</keyword>